<keyword evidence="3" id="KW-1185">Reference proteome</keyword>
<organism evidence="2 3">
    <name type="scientific">Parelaphostrongylus tenuis</name>
    <name type="common">Meningeal worm</name>
    <dbReference type="NCBI Taxonomy" id="148309"/>
    <lineage>
        <taxon>Eukaryota</taxon>
        <taxon>Metazoa</taxon>
        <taxon>Ecdysozoa</taxon>
        <taxon>Nematoda</taxon>
        <taxon>Chromadorea</taxon>
        <taxon>Rhabditida</taxon>
        <taxon>Rhabditina</taxon>
        <taxon>Rhabditomorpha</taxon>
        <taxon>Strongyloidea</taxon>
        <taxon>Metastrongylidae</taxon>
        <taxon>Parelaphostrongylus</taxon>
    </lineage>
</organism>
<gene>
    <name evidence="1" type="ORF">KIN20_011508</name>
    <name evidence="2" type="ORF">KIN20_035654</name>
</gene>
<evidence type="ECO:0000313" key="2">
    <source>
        <dbReference type="EMBL" id="KAJ1373293.1"/>
    </source>
</evidence>
<comment type="caution">
    <text evidence="2">The sequence shown here is derived from an EMBL/GenBank/DDBJ whole genome shotgun (WGS) entry which is preliminary data.</text>
</comment>
<dbReference type="SUPFAM" id="SSF52799">
    <property type="entry name" value="(Phosphotyrosine protein) phosphatases II"/>
    <property type="match status" value="1"/>
</dbReference>
<dbReference type="EMBL" id="JAHQIW010002113">
    <property type="protein sequence ID" value="KAJ1354532.1"/>
    <property type="molecule type" value="Genomic_DNA"/>
</dbReference>
<dbReference type="AlphaFoldDB" id="A0AAD5RC43"/>
<dbReference type="Proteomes" id="UP001196413">
    <property type="component" value="Unassembled WGS sequence"/>
</dbReference>
<sequence length="128" mass="14027">MRDRKTSIPGRWMSGLPRVVNKIGPVSYIHANYVSTPINPKRFICTQQLCLVDLMRNPSILLSLIACCPHYSADCRITAVKIVGPIHGSKSRTTFSCFGGDLSMNFAWMSKAQLALQLGVDGADSAKI</sequence>
<name>A0AAD5RC43_PARTN</name>
<protein>
    <submittedName>
        <fullName evidence="2">Uncharacterized protein</fullName>
    </submittedName>
</protein>
<reference evidence="2" key="1">
    <citation type="submission" date="2021-06" db="EMBL/GenBank/DDBJ databases">
        <title>Parelaphostrongylus tenuis whole genome reference sequence.</title>
        <authorList>
            <person name="Garwood T.J."/>
            <person name="Larsen P.A."/>
            <person name="Fountain-Jones N.M."/>
            <person name="Garbe J.R."/>
            <person name="Macchietto M.G."/>
            <person name="Kania S.A."/>
            <person name="Gerhold R.W."/>
            <person name="Richards J.E."/>
            <person name="Wolf T.M."/>
        </authorList>
    </citation>
    <scope>NUCLEOTIDE SEQUENCE</scope>
    <source>
        <strain evidence="2">MNPRO001-30</strain>
        <tissue evidence="2">Meninges</tissue>
    </source>
</reference>
<evidence type="ECO:0000313" key="3">
    <source>
        <dbReference type="Proteomes" id="UP001196413"/>
    </source>
</evidence>
<dbReference type="EMBL" id="JAHQIW010007252">
    <property type="protein sequence ID" value="KAJ1373293.1"/>
    <property type="molecule type" value="Genomic_DNA"/>
</dbReference>
<proteinExistence type="predicted"/>
<evidence type="ECO:0000313" key="1">
    <source>
        <dbReference type="EMBL" id="KAJ1354532.1"/>
    </source>
</evidence>
<accession>A0AAD5RC43</accession>
<dbReference type="InterPro" id="IPR029021">
    <property type="entry name" value="Prot-tyrosine_phosphatase-like"/>
</dbReference>